<evidence type="ECO:0000256" key="1">
    <source>
        <dbReference type="ARBA" id="ARBA00004123"/>
    </source>
</evidence>
<dbReference type="Proteomes" id="UP001237642">
    <property type="component" value="Unassembled WGS sequence"/>
</dbReference>
<reference evidence="8" key="2">
    <citation type="submission" date="2023-05" db="EMBL/GenBank/DDBJ databases">
        <authorList>
            <person name="Schelkunov M.I."/>
        </authorList>
    </citation>
    <scope>NUCLEOTIDE SEQUENCE</scope>
    <source>
        <strain evidence="8">Hsosn_3</strain>
        <tissue evidence="8">Leaf</tissue>
    </source>
</reference>
<feature type="domain" description="Enhancer of polycomb-like N-terminal" evidence="7">
    <location>
        <begin position="502"/>
        <end position="585"/>
    </location>
</feature>
<comment type="similarity">
    <text evidence="2 6">Belongs to the enhancer of polycomb family.</text>
</comment>
<comment type="caution">
    <text evidence="8">The sequence shown here is derived from an EMBL/GenBank/DDBJ whole genome shotgun (WGS) entry which is preliminary data.</text>
</comment>
<keyword evidence="4 6" id="KW-0804">Transcription</keyword>
<evidence type="ECO:0000256" key="6">
    <source>
        <dbReference type="RuleBase" id="RU361124"/>
    </source>
</evidence>
<dbReference type="EMBL" id="JAUIZM010000005">
    <property type="protein sequence ID" value="KAK1382651.1"/>
    <property type="molecule type" value="Genomic_DNA"/>
</dbReference>
<evidence type="ECO:0000313" key="9">
    <source>
        <dbReference type="Proteomes" id="UP001237642"/>
    </source>
</evidence>
<reference evidence="8" key="1">
    <citation type="submission" date="2023-02" db="EMBL/GenBank/DDBJ databases">
        <title>Genome of toxic invasive species Heracleum sosnowskyi carries increased number of genes despite the absence of recent whole-genome duplications.</title>
        <authorList>
            <person name="Schelkunov M."/>
            <person name="Shtratnikova V."/>
            <person name="Makarenko M."/>
            <person name="Klepikova A."/>
            <person name="Omelchenko D."/>
            <person name="Novikova G."/>
            <person name="Obukhova E."/>
            <person name="Bogdanov V."/>
            <person name="Penin A."/>
            <person name="Logacheva M."/>
        </authorList>
    </citation>
    <scope>NUCLEOTIDE SEQUENCE</scope>
    <source>
        <strain evidence="8">Hsosn_3</strain>
        <tissue evidence="8">Leaf</tissue>
    </source>
</reference>
<dbReference type="GO" id="GO:0005634">
    <property type="term" value="C:nucleus"/>
    <property type="evidence" value="ECO:0007669"/>
    <property type="project" value="UniProtKB-SubCell"/>
</dbReference>
<dbReference type="InterPro" id="IPR019542">
    <property type="entry name" value="Enhancer_polycomb-like_N"/>
</dbReference>
<dbReference type="GO" id="GO:0006357">
    <property type="term" value="P:regulation of transcription by RNA polymerase II"/>
    <property type="evidence" value="ECO:0007669"/>
    <property type="project" value="InterPro"/>
</dbReference>
<accession>A0AAD8MRC6</accession>
<evidence type="ECO:0000256" key="3">
    <source>
        <dbReference type="ARBA" id="ARBA00023015"/>
    </source>
</evidence>
<name>A0AAD8MRC6_9APIA</name>
<gene>
    <name evidence="8" type="ORF">POM88_020386</name>
</gene>
<dbReference type="InterPro" id="IPR024943">
    <property type="entry name" value="Enhancer_polycomb"/>
</dbReference>
<dbReference type="PANTHER" id="PTHR14898">
    <property type="entry name" value="ENHANCER OF POLYCOMB"/>
    <property type="match status" value="1"/>
</dbReference>
<evidence type="ECO:0000256" key="4">
    <source>
        <dbReference type="ARBA" id="ARBA00023163"/>
    </source>
</evidence>
<protein>
    <recommendedName>
        <fullName evidence="6">Enhancer of polycomb-like protein</fullName>
    </recommendedName>
</protein>
<sequence length="752" mass="85561">MPAVGMRRSTRVFGARVLRSGRRLSTAEPGEVWKQEHHTRSAGSVDDDLIHILKSDSVENKKLRKEKNGRDNESLVVDDEAKEMDVDDKTVERKGRWGAVYQRKRKGLDVKDDSDRKYGKQFSRQRVKRRRASEAICQVQITRTGVKFFSVFLNSILRYMSRVNVTLQQLSAFLLSEPICSVYNLHGMYFLQDSTLNASSGVCRIMGSRCSVPMFALNFSALPSVFMFLHTSLLVRSATLPMPNGVEVNDDSMTDDEEILSHNTCEILSHNTCELDNIGGETGVSLYCTSGKRRAVPLGAATPKSGARTYQLRSVKSRSIQKRRSSLRLRRGRNLSSFVVRKAAVGQPHNAMSFRNNGLPFFPVKSDQEIISPVRDILTRNSEELKSAEVATMEDLDASSCSANILVIEADKCYREQGATITLDRSASNQWVVRIETTGTREYNFMAEKVMRPCSFNRITRATVWTTDNGWKLEFSNRRDWLIFKRLYAECFDRNVQGPTMSGIPVPCVVEVSSYVDSNYLTFSRPQSYIRCEEDELTRALGRGSASYDMDSEDEVWLNRFNVENVFNEPISADVFELIISCFEKSLFCAQDEYLDVKAAVDLCISLERREVLEAMHSYWIKKRKQKRSALVKVFQYYQPRRSQVLTKSILRKKRSFNRQASKNGRGKQRTFLEGMEAGRETVDEQKNILKVQEAGAAAYRSDDLAVRKRKRAQLLMEVADNCTYKATMALRISEALGQGKSLTDVANFFLI</sequence>
<evidence type="ECO:0000259" key="7">
    <source>
        <dbReference type="Pfam" id="PF10513"/>
    </source>
</evidence>
<evidence type="ECO:0000313" key="8">
    <source>
        <dbReference type="EMBL" id="KAK1382651.1"/>
    </source>
</evidence>
<dbReference type="Pfam" id="PF10513">
    <property type="entry name" value="EPL1"/>
    <property type="match status" value="1"/>
</dbReference>
<evidence type="ECO:0000256" key="5">
    <source>
        <dbReference type="ARBA" id="ARBA00023242"/>
    </source>
</evidence>
<organism evidence="8 9">
    <name type="scientific">Heracleum sosnowskyi</name>
    <dbReference type="NCBI Taxonomy" id="360622"/>
    <lineage>
        <taxon>Eukaryota</taxon>
        <taxon>Viridiplantae</taxon>
        <taxon>Streptophyta</taxon>
        <taxon>Embryophyta</taxon>
        <taxon>Tracheophyta</taxon>
        <taxon>Spermatophyta</taxon>
        <taxon>Magnoliopsida</taxon>
        <taxon>eudicotyledons</taxon>
        <taxon>Gunneridae</taxon>
        <taxon>Pentapetalae</taxon>
        <taxon>asterids</taxon>
        <taxon>campanulids</taxon>
        <taxon>Apiales</taxon>
        <taxon>Apiaceae</taxon>
        <taxon>Apioideae</taxon>
        <taxon>apioid superclade</taxon>
        <taxon>Tordylieae</taxon>
        <taxon>Tordyliinae</taxon>
        <taxon>Heracleum</taxon>
    </lineage>
</organism>
<keyword evidence="9" id="KW-1185">Reference proteome</keyword>
<dbReference type="GO" id="GO:0035267">
    <property type="term" value="C:NuA4 histone acetyltransferase complex"/>
    <property type="evidence" value="ECO:0007669"/>
    <property type="project" value="InterPro"/>
</dbReference>
<dbReference type="AlphaFoldDB" id="A0AAD8MRC6"/>
<evidence type="ECO:0000256" key="2">
    <source>
        <dbReference type="ARBA" id="ARBA00008035"/>
    </source>
</evidence>
<keyword evidence="3 6" id="KW-0805">Transcription regulation</keyword>
<proteinExistence type="inferred from homology"/>
<keyword evidence="5 6" id="KW-0539">Nucleus</keyword>
<comment type="subcellular location">
    <subcellularLocation>
        <location evidence="1 6">Nucleus</location>
    </subcellularLocation>
</comment>